<keyword evidence="5" id="KW-1185">Reference proteome</keyword>
<proteinExistence type="inferred from homology"/>
<evidence type="ECO:0000259" key="3">
    <source>
        <dbReference type="Pfam" id="PF17886"/>
    </source>
</evidence>
<organism evidence="4 5">
    <name type="scientific">Anaerococcus degeneri</name>
    <dbReference type="NCBI Taxonomy" id="361500"/>
    <lineage>
        <taxon>Bacteria</taxon>
        <taxon>Bacillati</taxon>
        <taxon>Bacillota</taxon>
        <taxon>Tissierellia</taxon>
        <taxon>Tissierellales</taxon>
        <taxon>Peptoniphilaceae</taxon>
        <taxon>Anaerococcus</taxon>
    </lineage>
</organism>
<protein>
    <submittedName>
        <fullName evidence="4">ArsA family ATPase</fullName>
    </submittedName>
</protein>
<dbReference type="CDD" id="cd02035">
    <property type="entry name" value="ArsA"/>
    <property type="match status" value="1"/>
</dbReference>
<dbReference type="EMBL" id="JAIWIY010000001">
    <property type="protein sequence ID" value="MCA2096897.1"/>
    <property type="molecule type" value="Genomic_DNA"/>
</dbReference>
<evidence type="ECO:0000256" key="1">
    <source>
        <dbReference type="ARBA" id="ARBA00011040"/>
    </source>
</evidence>
<comment type="caution">
    <text evidence="4">The sequence shown here is derived from an EMBL/GenBank/DDBJ whole genome shotgun (WGS) entry which is preliminary data.</text>
</comment>
<dbReference type="InterPro" id="IPR025723">
    <property type="entry name" value="ArsA/GET3_ATPase-like"/>
</dbReference>
<evidence type="ECO:0000313" key="5">
    <source>
        <dbReference type="Proteomes" id="UP001198374"/>
    </source>
</evidence>
<dbReference type="Pfam" id="PF17886">
    <property type="entry name" value="ArsA_HSP20"/>
    <property type="match status" value="1"/>
</dbReference>
<comment type="similarity">
    <text evidence="1">Belongs to the arsA ATPase family.</text>
</comment>
<dbReference type="NCBIfam" id="TIGR00345">
    <property type="entry name" value="GET3_arsA_TRC40"/>
    <property type="match status" value="1"/>
</dbReference>
<dbReference type="PANTHER" id="PTHR10803:SF3">
    <property type="entry name" value="ATPASE GET3"/>
    <property type="match status" value="1"/>
</dbReference>
<dbReference type="SUPFAM" id="SSF52540">
    <property type="entry name" value="P-loop containing nucleoside triphosphate hydrolases"/>
    <property type="match status" value="1"/>
</dbReference>
<accession>A0ABS7Z2I2</accession>
<evidence type="ECO:0000259" key="2">
    <source>
        <dbReference type="Pfam" id="PF02374"/>
    </source>
</evidence>
<dbReference type="Gene3D" id="3.40.50.300">
    <property type="entry name" value="P-loop containing nucleotide triphosphate hydrolases"/>
    <property type="match status" value="1"/>
</dbReference>
<dbReference type="InterPro" id="IPR016300">
    <property type="entry name" value="ATPase_ArsA/GET3"/>
</dbReference>
<dbReference type="InterPro" id="IPR040612">
    <property type="entry name" value="ArsA_HSP20-like"/>
</dbReference>
<dbReference type="PANTHER" id="PTHR10803">
    <property type="entry name" value="ARSENICAL PUMP-DRIVING ATPASE ARSENITE-TRANSLOCATING ATPASE"/>
    <property type="match status" value="1"/>
</dbReference>
<dbReference type="InterPro" id="IPR027417">
    <property type="entry name" value="P-loop_NTPase"/>
</dbReference>
<dbReference type="RefSeq" id="WP_209771158.1">
    <property type="nucleotide sequence ID" value="NZ_JAGGLO010000001.1"/>
</dbReference>
<reference evidence="5" key="1">
    <citation type="submission" date="2023-07" db="EMBL/GenBank/DDBJ databases">
        <title>FDA dAtabase for Regulatory Grade micrObial Sequences (FDA-ARGOS): Supporting development and validation of Infectious Disease Dx tests.</title>
        <authorList>
            <person name="Sproer C."/>
            <person name="Gronow S."/>
            <person name="Severitt S."/>
            <person name="Schroder I."/>
            <person name="Tallon L."/>
            <person name="Sadzewicz L."/>
            <person name="Zhao X."/>
            <person name="Boylan J."/>
            <person name="Ott S."/>
            <person name="Bowen H."/>
            <person name="Vavikolanu K."/>
            <person name="Hazen T."/>
            <person name="Aluvathingal J."/>
            <person name="Nadendla S."/>
            <person name="Lowell S."/>
            <person name="Myers T."/>
            <person name="Yan Y."/>
        </authorList>
    </citation>
    <scope>NUCLEOTIDE SEQUENCE [LARGE SCALE GENOMIC DNA]</scope>
    <source>
        <strain evidence="5">FDAARGOS_1538</strain>
    </source>
</reference>
<name>A0ABS7Z2I2_9FIRM</name>
<dbReference type="Proteomes" id="UP001198374">
    <property type="component" value="Unassembled WGS sequence"/>
</dbReference>
<feature type="domain" description="ArsA HSP20-like" evidence="3">
    <location>
        <begin position="335"/>
        <end position="383"/>
    </location>
</feature>
<dbReference type="Pfam" id="PF02374">
    <property type="entry name" value="ArsA_ATPase"/>
    <property type="match status" value="1"/>
</dbReference>
<gene>
    <name evidence="4" type="ORF">LDJ82_08330</name>
</gene>
<sequence>MAKKIFMYTGKGGVGKSTLASSTALLSAKKNIETILISIDSAHSLSDIFSIKIGSNLTKVREGLTAIEFDSSKILEEEFPSIKASLANEFRKVDFSKISYNSSYDMPFVVNILSLLKILDIYENYEFENIIVDCPASASTFAYLKIPEMLTWYLEKFFGVGKGIIRTLRPISKYKYQINLPDKEALDKLEITYQRLKKLENLLKDKNLSTIRLVGLAEKMVIEESKRDFAYLSLFDYNVDGYFVNRLFADEDVDFIKKRIQIQDKRLEEIEACFYNLPIYKLGLWSKDLKSLADLEDFAESLVFKDSLLEIKAFEEGYYYEKMANGYILTMYIGEVDDVEVYKKGSDINIRLKDIKRIISLPNVCVNSVISKYFIQDDKLLIYLENKGQEEFSL</sequence>
<evidence type="ECO:0000313" key="4">
    <source>
        <dbReference type="EMBL" id="MCA2096897.1"/>
    </source>
</evidence>
<feature type="domain" description="ArsA/GET3 Anion-transporting ATPase-like" evidence="2">
    <location>
        <begin position="4"/>
        <end position="302"/>
    </location>
</feature>